<dbReference type="RefSeq" id="WP_248429397.1">
    <property type="nucleotide sequence ID" value="NZ_JALNUB010000025.1"/>
</dbReference>
<sequence length="185" mass="20915">MKISAIEYNKVINDIKKNNAIYAKILRIGQTFIDTGVSYNKVKTLLENDGYDFENSCIEIAVKQWFFDSFHHKGEDGKKVELEDLDNHLDCNFILKGDAGLTLADYDTSKMNLNIARKAMIISIIALIASIITPYLSTDQAEKQVQPITKVIIVKDTVYIEKSSVKKNKDTISMTNKSDSKKITQ</sequence>
<feature type="transmembrane region" description="Helical" evidence="1">
    <location>
        <begin position="119"/>
        <end position="137"/>
    </location>
</feature>
<evidence type="ECO:0000313" key="2">
    <source>
        <dbReference type="EMBL" id="MCK8143400.1"/>
    </source>
</evidence>
<proteinExistence type="predicted"/>
<reference evidence="2" key="1">
    <citation type="submission" date="2022-04" db="EMBL/GenBank/DDBJ databases">
        <title>Flavobacterium pygoscelis sp. nov. isolated from Chinstrap chick (Pygoscelis antarcticus).</title>
        <authorList>
            <person name="Irgang R."/>
            <person name="Poblete-Morales M."/>
            <person name="Avendano-Herrera R."/>
        </authorList>
    </citation>
    <scope>NUCLEOTIDE SEQUENCE</scope>
    <source>
        <strain evidence="2">I-SCBP12n</strain>
    </source>
</reference>
<dbReference type="AlphaFoldDB" id="A0A9X1XT66"/>
<protein>
    <submittedName>
        <fullName evidence="2">Uncharacterized protein</fullName>
    </submittedName>
</protein>
<keyword evidence="1" id="KW-1133">Transmembrane helix</keyword>
<keyword evidence="3" id="KW-1185">Reference proteome</keyword>
<gene>
    <name evidence="2" type="ORF">MW871_16025</name>
</gene>
<keyword evidence="1" id="KW-0472">Membrane</keyword>
<evidence type="ECO:0000313" key="3">
    <source>
        <dbReference type="Proteomes" id="UP001139260"/>
    </source>
</evidence>
<organism evidence="2 3">
    <name type="scientific">Flavobacterium pygoscelis</name>
    <dbReference type="NCBI Taxonomy" id="2893176"/>
    <lineage>
        <taxon>Bacteria</taxon>
        <taxon>Pseudomonadati</taxon>
        <taxon>Bacteroidota</taxon>
        <taxon>Flavobacteriia</taxon>
        <taxon>Flavobacteriales</taxon>
        <taxon>Flavobacteriaceae</taxon>
        <taxon>Flavobacterium</taxon>
    </lineage>
</organism>
<dbReference type="Proteomes" id="UP001139260">
    <property type="component" value="Unassembled WGS sequence"/>
</dbReference>
<evidence type="ECO:0000256" key="1">
    <source>
        <dbReference type="SAM" id="Phobius"/>
    </source>
</evidence>
<accession>A0A9X1XT66</accession>
<dbReference type="EMBL" id="JALNUB010000025">
    <property type="protein sequence ID" value="MCK8143400.1"/>
    <property type="molecule type" value="Genomic_DNA"/>
</dbReference>
<keyword evidence="1" id="KW-0812">Transmembrane</keyword>
<comment type="caution">
    <text evidence="2">The sequence shown here is derived from an EMBL/GenBank/DDBJ whole genome shotgun (WGS) entry which is preliminary data.</text>
</comment>
<name>A0A9X1XT66_9FLAO</name>